<evidence type="ECO:0000313" key="1">
    <source>
        <dbReference type="EMBL" id="KAJ9128358.1"/>
    </source>
</evidence>
<dbReference type="Proteomes" id="UP001234202">
    <property type="component" value="Unassembled WGS sequence"/>
</dbReference>
<keyword evidence="2" id="KW-1185">Reference proteome</keyword>
<proteinExistence type="predicted"/>
<gene>
    <name evidence="1" type="ORF">QFC24_000651</name>
</gene>
<name>A0ACC2XX89_9TREE</name>
<organism evidence="1 2">
    <name type="scientific">Naganishia onofrii</name>
    <dbReference type="NCBI Taxonomy" id="1851511"/>
    <lineage>
        <taxon>Eukaryota</taxon>
        <taxon>Fungi</taxon>
        <taxon>Dikarya</taxon>
        <taxon>Basidiomycota</taxon>
        <taxon>Agaricomycotina</taxon>
        <taxon>Tremellomycetes</taxon>
        <taxon>Filobasidiales</taxon>
        <taxon>Filobasidiaceae</taxon>
        <taxon>Naganishia</taxon>
    </lineage>
</organism>
<dbReference type="EMBL" id="JASBWV010000001">
    <property type="protein sequence ID" value="KAJ9128358.1"/>
    <property type="molecule type" value="Genomic_DNA"/>
</dbReference>
<protein>
    <submittedName>
        <fullName evidence="1">Uncharacterized protein</fullName>
    </submittedName>
</protein>
<sequence>MVKVSSLAFAAGATQVSYVLAAPYFAEQTVFDSSRSSRIDKINPLKHLSAISPFFIPTEEPTPLPNPTCNITTASFLIRHSSIMGNDDEFEMTMQPFIWKVGNFTDDVYPTEEELKAARKAMSGADDDDEVGVDKWEFLKGWKTPVVEETLEKLSKRGSDDAEYLGKYLRKQLGYLFPPPWKGQNSHKHHGHHDDDGKNKKKLFGRKVKDDDGKAPHHHHRDKDGHDVPEKNPKHKEPGPPYKIWTASSARDIDTAQAFIKGAFPDHQAGKEGNGDGVNVQLVKVPNRKKDWEQSLTPHKACDTFEKESSLPPAAKWLHIYAPRIRARIATVVPRIAEQLEDMDVLAMMELCGYETIIQGDSGFCNVFTDDEWLDGEWYFDVRFHYMMGYGNKLSPFLGAPWVKTARHLLAGEVDDPKPHDKEGEDTDGNADLFADWLEEVVEESEEFLEAFDVMNVLEDDGWGLFKRDHKHNGKKHSDKKHSDKKHKKDKKKHGKKGDKKNKGKKPKDGDKLPEPKLPPNGTHTQLLHAFFTHRESPAFVATFLNLYNDTVNGMPAASVPPATEFRPEPRQWRTSELVPFLGHIALERFSCGIQDSSSASVAEGKKDTSNDYVRAMVNGKFERMIGCDDGLGRACRWDTFEKWVDARLEVWGEQWWDEVCTKKDDE</sequence>
<reference evidence="1" key="1">
    <citation type="submission" date="2023-04" db="EMBL/GenBank/DDBJ databases">
        <title>Draft Genome sequencing of Naganishia species isolated from polar environments using Oxford Nanopore Technology.</title>
        <authorList>
            <person name="Leo P."/>
            <person name="Venkateswaran K."/>
        </authorList>
    </citation>
    <scope>NUCLEOTIDE SEQUENCE</scope>
    <source>
        <strain evidence="1">DBVPG 5303</strain>
    </source>
</reference>
<accession>A0ACC2XX89</accession>
<comment type="caution">
    <text evidence="1">The sequence shown here is derived from an EMBL/GenBank/DDBJ whole genome shotgun (WGS) entry which is preliminary data.</text>
</comment>
<evidence type="ECO:0000313" key="2">
    <source>
        <dbReference type="Proteomes" id="UP001234202"/>
    </source>
</evidence>